<dbReference type="Gene3D" id="3.90.1150.10">
    <property type="entry name" value="Aspartate Aminotransferase, domain 1"/>
    <property type="match status" value="1"/>
</dbReference>
<sequence>MTSAPTARAEERDLARLDQLIEASERRLVDRMRRSFELREAARGALAGGVASSWQDAEPGAIWIERGEGGRVRDADGTEYVDLHGGFGANLAGHAHPAIVGAVERRVRLGTHFGLPTEDLIAVSRLLAERFGLPLWRFGNSGTEATMDAVHLMRVATGRKKIIKVEGAYHGHHDSVQVSTFPLPEQGDIGPDRRPCSVPSGPAYLPEFAGLTLAVPFGDIDAVRTALEENPDSVAGMIVEPVMMNIGVVLPPPGYLAALRDLLHAHGAYLAYDEVKTGLAVAPGGAAELLGVTPDLVCLAKALGGGLPCGAIGGTAALMELIADNTYQQVGTFNGNPMTMAAARAMLTEVLTPGAYAHLEALRTTIVTGVSELISRYGIPGRVVSAGAKGAVVFADRLRDYRDFLRSPAPWRRAHWLYQVCGGVLLPSWGKSEQFTLSVQHTRDDVRRYVANFERLCRDVREGAPDGVR</sequence>
<dbReference type="HOGENOM" id="CLU_016922_1_5_11"/>
<evidence type="ECO:0008006" key="6">
    <source>
        <dbReference type="Google" id="ProtNLM"/>
    </source>
</evidence>
<dbReference type="InterPro" id="IPR015421">
    <property type="entry name" value="PyrdxlP-dep_Trfase_major"/>
</dbReference>
<dbReference type="EMBL" id="QYCY01000001">
    <property type="protein sequence ID" value="RLV78620.1"/>
    <property type="molecule type" value="Genomic_DNA"/>
</dbReference>
<dbReference type="PANTHER" id="PTHR43713:SF3">
    <property type="entry name" value="GLUTAMATE-1-SEMIALDEHYDE 2,1-AMINOMUTASE 1, CHLOROPLASTIC-RELATED"/>
    <property type="match status" value="1"/>
</dbReference>
<protein>
    <recommendedName>
        <fullName evidence="6">Glutamate-1-semialdehyde 2,1-aminomutase</fullName>
    </recommendedName>
</protein>
<dbReference type="InterPro" id="IPR015424">
    <property type="entry name" value="PyrdxlP-dep_Trfase"/>
</dbReference>
<dbReference type="Pfam" id="PF00202">
    <property type="entry name" value="Aminotran_3"/>
    <property type="match status" value="1"/>
</dbReference>
<gene>
    <name evidence="4" type="ORF">D3C57_109585</name>
</gene>
<dbReference type="GO" id="GO:0008483">
    <property type="term" value="F:transaminase activity"/>
    <property type="evidence" value="ECO:0007669"/>
    <property type="project" value="InterPro"/>
</dbReference>
<evidence type="ECO:0000256" key="2">
    <source>
        <dbReference type="ARBA" id="ARBA00022898"/>
    </source>
</evidence>
<dbReference type="eggNOG" id="COG0001">
    <property type="taxonomic scope" value="Bacteria"/>
</dbReference>
<comment type="cofactor">
    <cofactor evidence="1">
        <name>pyridoxal 5'-phosphate</name>
        <dbReference type="ChEBI" id="CHEBI:597326"/>
    </cofactor>
</comment>
<dbReference type="InterPro" id="IPR049704">
    <property type="entry name" value="Aminotrans_3_PPA_site"/>
</dbReference>
<dbReference type="AlphaFoldDB" id="A0A0A0NFG4"/>
<dbReference type="Gene3D" id="3.40.640.10">
    <property type="entry name" value="Type I PLP-dependent aspartate aminotransferase-like (Major domain)"/>
    <property type="match status" value="1"/>
</dbReference>
<dbReference type="SUPFAM" id="SSF53383">
    <property type="entry name" value="PLP-dependent transferases"/>
    <property type="match status" value="1"/>
</dbReference>
<comment type="caution">
    <text evidence="4">The sequence shown here is derived from an EMBL/GenBank/DDBJ whole genome shotgun (WGS) entry which is preliminary data.</text>
</comment>
<accession>A0A0A0NFG4</accession>
<dbReference type="PANTHER" id="PTHR43713">
    <property type="entry name" value="GLUTAMATE-1-SEMIALDEHYDE 2,1-AMINOMUTASE"/>
    <property type="match status" value="1"/>
</dbReference>
<evidence type="ECO:0000313" key="5">
    <source>
        <dbReference type="Proteomes" id="UP000281594"/>
    </source>
</evidence>
<proteinExistence type="inferred from homology"/>
<name>A0A0A0NFG4_STRRN</name>
<dbReference type="Proteomes" id="UP000281594">
    <property type="component" value="Unassembled WGS sequence"/>
</dbReference>
<dbReference type="STRING" id="1343740.M271_34115"/>
<evidence type="ECO:0000256" key="1">
    <source>
        <dbReference type="ARBA" id="ARBA00001933"/>
    </source>
</evidence>
<dbReference type="KEGG" id="src:M271_34115"/>
<dbReference type="RefSeq" id="WP_020871715.1">
    <property type="nucleotide sequence ID" value="NC_022785.1"/>
</dbReference>
<dbReference type="InterPro" id="IPR015422">
    <property type="entry name" value="PyrdxlP-dep_Trfase_small"/>
</dbReference>
<evidence type="ECO:0000256" key="3">
    <source>
        <dbReference type="RuleBase" id="RU003560"/>
    </source>
</evidence>
<evidence type="ECO:0000313" key="4">
    <source>
        <dbReference type="EMBL" id="RLV78620.1"/>
    </source>
</evidence>
<dbReference type="GO" id="GO:0030170">
    <property type="term" value="F:pyridoxal phosphate binding"/>
    <property type="evidence" value="ECO:0007669"/>
    <property type="project" value="InterPro"/>
</dbReference>
<dbReference type="PROSITE" id="PS00600">
    <property type="entry name" value="AA_TRANSFER_CLASS_3"/>
    <property type="match status" value="1"/>
</dbReference>
<comment type="similarity">
    <text evidence="3">Belongs to the class-III pyridoxal-phosphate-dependent aminotransferase family.</text>
</comment>
<keyword evidence="2 3" id="KW-0663">Pyridoxal phosphate</keyword>
<organism evidence="4 5">
    <name type="scientific">Streptomyces rapamycinicus (strain ATCC 29253 / DSM 41530 / NRRL 5491 / AYB-994)</name>
    <name type="common">Streptomyces hygroscopicus (strain ATCC 29253)</name>
    <dbReference type="NCBI Taxonomy" id="1343740"/>
    <lineage>
        <taxon>Bacteria</taxon>
        <taxon>Bacillati</taxon>
        <taxon>Actinomycetota</taxon>
        <taxon>Actinomycetes</taxon>
        <taxon>Kitasatosporales</taxon>
        <taxon>Streptomycetaceae</taxon>
        <taxon>Streptomyces</taxon>
        <taxon>Streptomyces violaceusniger group</taxon>
    </lineage>
</organism>
<reference evidence="4 5" key="1">
    <citation type="journal article" date="2018" name="J. Biol. Chem.">
        <title>Discovery of the actinoplanic acid pathway in Streptomyces rapamycinicus reveals a genetically conserved synergism with rapamycin.</title>
        <authorList>
            <person name="Mrak P."/>
            <person name="Krastel P."/>
            <person name="Pivk Lukancic P."/>
            <person name="Tao J."/>
            <person name="Pistorius D."/>
            <person name="Moore C.M."/>
        </authorList>
    </citation>
    <scope>NUCLEOTIDE SEQUENCE [LARGE SCALE GENOMIC DNA]</scope>
    <source>
        <strain evidence="4 5">NRRL 5491</strain>
    </source>
</reference>
<dbReference type="InterPro" id="IPR005814">
    <property type="entry name" value="Aminotrans_3"/>
</dbReference>
<dbReference type="CDD" id="cd00610">
    <property type="entry name" value="OAT_like"/>
    <property type="match status" value="1"/>
</dbReference>